<evidence type="ECO:0000259" key="10">
    <source>
        <dbReference type="PROSITE" id="PS50263"/>
    </source>
</evidence>
<dbReference type="InterPro" id="IPR004563">
    <property type="entry name" value="Apolipo_AcylTrfase"/>
</dbReference>
<dbReference type="InterPro" id="IPR003010">
    <property type="entry name" value="C-N_Hydrolase"/>
</dbReference>
<feature type="compositionally biased region" description="Pro residues" evidence="9">
    <location>
        <begin position="10"/>
        <end position="19"/>
    </location>
</feature>
<keyword evidence="4 8" id="KW-0812">Transmembrane</keyword>
<dbReference type="Gene3D" id="3.60.110.10">
    <property type="entry name" value="Carbon-nitrogen hydrolase"/>
    <property type="match status" value="1"/>
</dbReference>
<evidence type="ECO:0000256" key="4">
    <source>
        <dbReference type="ARBA" id="ARBA00022692"/>
    </source>
</evidence>
<dbReference type="CDD" id="cd07571">
    <property type="entry name" value="ALP_N-acyl_transferase"/>
    <property type="match status" value="1"/>
</dbReference>
<feature type="transmembrane region" description="Helical" evidence="8">
    <location>
        <begin position="102"/>
        <end position="120"/>
    </location>
</feature>
<dbReference type="EMBL" id="JBITGY010000012">
    <property type="protein sequence ID" value="MFI6503665.1"/>
    <property type="molecule type" value="Genomic_DNA"/>
</dbReference>
<organism evidence="11 12">
    <name type="scientific">Nonomuraea typhae</name>
    <dbReference type="NCBI Taxonomy" id="2603600"/>
    <lineage>
        <taxon>Bacteria</taxon>
        <taxon>Bacillati</taxon>
        <taxon>Actinomycetota</taxon>
        <taxon>Actinomycetes</taxon>
        <taxon>Streptosporangiales</taxon>
        <taxon>Streptosporangiaceae</taxon>
        <taxon>Nonomuraea</taxon>
    </lineage>
</organism>
<dbReference type="Pfam" id="PF00795">
    <property type="entry name" value="CN_hydrolase"/>
    <property type="match status" value="1"/>
</dbReference>
<reference evidence="11 12" key="1">
    <citation type="submission" date="2024-10" db="EMBL/GenBank/DDBJ databases">
        <title>The Natural Products Discovery Center: Release of the First 8490 Sequenced Strains for Exploring Actinobacteria Biosynthetic Diversity.</title>
        <authorList>
            <person name="Kalkreuter E."/>
            <person name="Kautsar S.A."/>
            <person name="Yang D."/>
            <person name="Bader C.D."/>
            <person name="Teijaro C.N."/>
            <person name="Fluegel L."/>
            <person name="Davis C.M."/>
            <person name="Simpson J.R."/>
            <person name="Lauterbach L."/>
            <person name="Steele A.D."/>
            <person name="Gui C."/>
            <person name="Meng S."/>
            <person name="Li G."/>
            <person name="Viehrig K."/>
            <person name="Ye F."/>
            <person name="Su P."/>
            <person name="Kiefer A.F."/>
            <person name="Nichols A."/>
            <person name="Cepeda A.J."/>
            <person name="Yan W."/>
            <person name="Fan B."/>
            <person name="Jiang Y."/>
            <person name="Adhikari A."/>
            <person name="Zheng C.-J."/>
            <person name="Schuster L."/>
            <person name="Cowan T.M."/>
            <person name="Smanski M.J."/>
            <person name="Chevrette M.G."/>
            <person name="De Carvalho L.P.S."/>
            <person name="Shen B."/>
        </authorList>
    </citation>
    <scope>NUCLEOTIDE SEQUENCE [LARGE SCALE GENOMIC DNA]</scope>
    <source>
        <strain evidence="11 12">NPDC050545</strain>
    </source>
</reference>
<feature type="transmembrane region" description="Helical" evidence="8">
    <location>
        <begin position="132"/>
        <end position="150"/>
    </location>
</feature>
<evidence type="ECO:0000256" key="8">
    <source>
        <dbReference type="HAMAP-Rule" id="MF_01148"/>
    </source>
</evidence>
<keyword evidence="12" id="KW-1185">Reference proteome</keyword>
<dbReference type="PANTHER" id="PTHR38686">
    <property type="entry name" value="APOLIPOPROTEIN N-ACYLTRANSFERASE"/>
    <property type="match status" value="1"/>
</dbReference>
<feature type="transmembrane region" description="Helical" evidence="8">
    <location>
        <begin position="170"/>
        <end position="194"/>
    </location>
</feature>
<comment type="subcellular location">
    <subcellularLocation>
        <location evidence="1 8">Cell membrane</location>
        <topology evidence="1 8">Multi-pass membrane protein</topology>
    </subcellularLocation>
</comment>
<accession>A0ABW7Z652</accession>
<comment type="similarity">
    <text evidence="8">Belongs to the CN hydrolase family. Apolipoprotein N-acyltransferase subfamily.</text>
</comment>
<feature type="domain" description="CN hydrolase" evidence="10">
    <location>
        <begin position="233"/>
        <end position="487"/>
    </location>
</feature>
<dbReference type="InterPro" id="IPR036526">
    <property type="entry name" value="C-N_Hydrolase_sf"/>
</dbReference>
<evidence type="ECO:0000256" key="2">
    <source>
        <dbReference type="ARBA" id="ARBA00022475"/>
    </source>
</evidence>
<evidence type="ECO:0000256" key="6">
    <source>
        <dbReference type="ARBA" id="ARBA00023136"/>
    </source>
</evidence>
<comment type="caution">
    <text evidence="11">The sequence shown here is derived from an EMBL/GenBank/DDBJ whole genome shotgun (WGS) entry which is preliminary data.</text>
</comment>
<evidence type="ECO:0000256" key="3">
    <source>
        <dbReference type="ARBA" id="ARBA00022679"/>
    </source>
</evidence>
<dbReference type="GO" id="GO:0016746">
    <property type="term" value="F:acyltransferase activity"/>
    <property type="evidence" value="ECO:0007669"/>
    <property type="project" value="UniProtKB-KW"/>
</dbReference>
<sequence length="528" mass="56687">MVQDKAEAPPSTPVRPAAPPATLKEPRATLLARVAAAAAGGFLLFLAFPPLDWWWSAPIGIALFTLSVYGCRPRRAAWLGYLAGLVFLLPALQWVGPIGVDAWLALVGVEALFYAAWAFSARLSFRLPWWPLWAAALWVLMEWGRSTFPIGGFPWARVAFSQGESPFTPYAALGGAPLVTFAVALAGTLLAAAAVRWRSAPDIRRAAAPVVLALAVPLLAFAVPRPGDEGKSVNIGIVQGNVPGRGIYAYGDEPAIVLQNHANETKRLAQAVRAGKLPKPDLVVLPENSTDIDPYRSEFARAIIDDSVKDVGVPTLVGAVVAMGDNERATRSLVWDPVKGPGAYYDKQRLVPFGEYTPFKEIFLALFERARLVGRQSVAGSKPGDLRMGPVTIGAVNCYEVAYDATVRDTVRAGGTPLAVQTNNASYALSNLPHQQLAMSKLRAVEHNRAVVTAATTGISAFVTPDGKVSWQTRERVADMTVVKVPVRTQSTIATRVGAAPEWALIAMGAVAVCAAAWRGRRRDDRMR</sequence>
<keyword evidence="5 8" id="KW-1133">Transmembrane helix</keyword>
<proteinExistence type="inferred from homology"/>
<dbReference type="HAMAP" id="MF_01148">
    <property type="entry name" value="Lnt"/>
    <property type="match status" value="1"/>
</dbReference>
<feature type="transmembrane region" description="Helical" evidence="8">
    <location>
        <begin position="206"/>
        <end position="223"/>
    </location>
</feature>
<comment type="catalytic activity">
    <reaction evidence="8">
        <text>N-terminal S-1,2-diacyl-sn-glyceryl-L-cysteinyl-[lipoprotein] + a glycerophospholipid = N-acyl-S-1,2-diacyl-sn-glyceryl-L-cysteinyl-[lipoprotein] + a 2-acyl-sn-glycero-3-phospholipid + H(+)</text>
        <dbReference type="Rhea" id="RHEA:48228"/>
        <dbReference type="Rhea" id="RHEA-COMP:14681"/>
        <dbReference type="Rhea" id="RHEA-COMP:14684"/>
        <dbReference type="ChEBI" id="CHEBI:15378"/>
        <dbReference type="ChEBI" id="CHEBI:136912"/>
        <dbReference type="ChEBI" id="CHEBI:140656"/>
        <dbReference type="ChEBI" id="CHEBI:140657"/>
        <dbReference type="ChEBI" id="CHEBI:140660"/>
        <dbReference type="EC" id="2.3.1.269"/>
    </reaction>
</comment>
<evidence type="ECO:0000256" key="9">
    <source>
        <dbReference type="SAM" id="MobiDB-lite"/>
    </source>
</evidence>
<feature type="transmembrane region" description="Helical" evidence="8">
    <location>
        <begin position="30"/>
        <end position="47"/>
    </location>
</feature>
<evidence type="ECO:0000313" key="12">
    <source>
        <dbReference type="Proteomes" id="UP001612741"/>
    </source>
</evidence>
<dbReference type="RefSeq" id="WP_397089424.1">
    <property type="nucleotide sequence ID" value="NZ_JBITGY010000012.1"/>
</dbReference>
<keyword evidence="6 8" id="KW-0472">Membrane</keyword>
<evidence type="ECO:0000256" key="7">
    <source>
        <dbReference type="ARBA" id="ARBA00023315"/>
    </source>
</evidence>
<keyword evidence="7 8" id="KW-0012">Acyltransferase</keyword>
<dbReference type="EC" id="2.3.1.269" evidence="8"/>
<feature type="region of interest" description="Disordered" evidence="9">
    <location>
        <begin position="1"/>
        <end position="21"/>
    </location>
</feature>
<dbReference type="Pfam" id="PF20154">
    <property type="entry name" value="LNT_N"/>
    <property type="match status" value="1"/>
</dbReference>
<comment type="function">
    <text evidence="8">Catalyzes the phospholipid dependent N-acylation of the N-terminal cysteine of apolipoprotein, the last step in lipoprotein maturation.</text>
</comment>
<gene>
    <name evidence="8 11" type="primary">lnt</name>
    <name evidence="11" type="ORF">ACIBG2_40210</name>
</gene>
<evidence type="ECO:0000256" key="1">
    <source>
        <dbReference type="ARBA" id="ARBA00004651"/>
    </source>
</evidence>
<comment type="pathway">
    <text evidence="8">Protein modification; lipoprotein biosynthesis (N-acyl transfer).</text>
</comment>
<protein>
    <recommendedName>
        <fullName evidence="8">Apolipoprotein N-acyltransferase</fullName>
        <shortName evidence="8">ALP N-acyltransferase</shortName>
        <ecNumber evidence="8">2.3.1.269</ecNumber>
    </recommendedName>
</protein>
<feature type="transmembrane region" description="Helical" evidence="8">
    <location>
        <begin position="78"/>
        <end position="96"/>
    </location>
</feature>
<dbReference type="NCBIfam" id="TIGR00546">
    <property type="entry name" value="lnt"/>
    <property type="match status" value="1"/>
</dbReference>
<dbReference type="InterPro" id="IPR045378">
    <property type="entry name" value="LNT_N"/>
</dbReference>
<name>A0ABW7Z652_9ACTN</name>
<feature type="transmembrane region" description="Helical" evidence="8">
    <location>
        <begin position="500"/>
        <end position="518"/>
    </location>
</feature>
<evidence type="ECO:0000313" key="11">
    <source>
        <dbReference type="EMBL" id="MFI6503665.1"/>
    </source>
</evidence>
<keyword evidence="2 8" id="KW-1003">Cell membrane</keyword>
<dbReference type="SUPFAM" id="SSF56317">
    <property type="entry name" value="Carbon-nitrogen hydrolase"/>
    <property type="match status" value="1"/>
</dbReference>
<keyword evidence="3 8" id="KW-0808">Transferase</keyword>
<feature type="transmembrane region" description="Helical" evidence="8">
    <location>
        <begin position="53"/>
        <end position="71"/>
    </location>
</feature>
<dbReference type="Proteomes" id="UP001612741">
    <property type="component" value="Unassembled WGS sequence"/>
</dbReference>
<dbReference type="PANTHER" id="PTHR38686:SF1">
    <property type="entry name" value="APOLIPOPROTEIN N-ACYLTRANSFERASE"/>
    <property type="match status" value="1"/>
</dbReference>
<dbReference type="PROSITE" id="PS50263">
    <property type="entry name" value="CN_HYDROLASE"/>
    <property type="match status" value="1"/>
</dbReference>
<evidence type="ECO:0000256" key="5">
    <source>
        <dbReference type="ARBA" id="ARBA00022989"/>
    </source>
</evidence>